<organism evidence="5">
    <name type="scientific">Ruegeria sp. PrR005</name>
    <dbReference type="NCBI Taxonomy" id="2706882"/>
    <lineage>
        <taxon>Bacteria</taxon>
        <taxon>Pseudomonadati</taxon>
        <taxon>Pseudomonadota</taxon>
        <taxon>Alphaproteobacteria</taxon>
        <taxon>Rhodobacterales</taxon>
        <taxon>Roseobacteraceae</taxon>
        <taxon>Ruegeria</taxon>
    </lineage>
</organism>
<dbReference type="RefSeq" id="WP_164126935.1">
    <property type="nucleotide sequence ID" value="NZ_JAAGOX010000002.1"/>
</dbReference>
<dbReference type="Pfam" id="PF08501">
    <property type="entry name" value="Shikimate_dh_N"/>
    <property type="match status" value="1"/>
</dbReference>
<proteinExistence type="predicted"/>
<dbReference type="SUPFAM" id="SSF53223">
    <property type="entry name" value="Aminoacid dehydrogenase-like, N-terminal domain"/>
    <property type="match status" value="1"/>
</dbReference>
<dbReference type="GO" id="GO:0009423">
    <property type="term" value="P:chorismate biosynthetic process"/>
    <property type="evidence" value="ECO:0007669"/>
    <property type="project" value="TreeGrafter"/>
</dbReference>
<evidence type="ECO:0000256" key="3">
    <source>
        <dbReference type="ARBA" id="ARBA00023141"/>
    </source>
</evidence>
<dbReference type="InterPro" id="IPR022893">
    <property type="entry name" value="Shikimate_DH_fam"/>
</dbReference>
<evidence type="ECO:0000256" key="2">
    <source>
        <dbReference type="ARBA" id="ARBA00023002"/>
    </source>
</evidence>
<keyword evidence="3" id="KW-0028">Amino-acid biosynthesis</keyword>
<protein>
    <submittedName>
        <fullName evidence="5">Shikimate dehydrogenase</fullName>
    </submittedName>
</protein>
<reference evidence="5" key="1">
    <citation type="submission" date="2020-02" db="EMBL/GenBank/DDBJ databases">
        <title>Delineation of the pyrene-degrading pathway in Roseobacter clade bacteria by genomic analysis.</title>
        <authorList>
            <person name="Zhou H."/>
            <person name="Wang H."/>
        </authorList>
    </citation>
    <scope>NUCLEOTIDE SEQUENCE</scope>
    <source>
        <strain evidence="5">PrR005</strain>
    </source>
</reference>
<keyword evidence="3" id="KW-0057">Aromatic amino acid biosynthesis</keyword>
<dbReference type="PANTHER" id="PTHR21089">
    <property type="entry name" value="SHIKIMATE DEHYDROGENASE"/>
    <property type="match status" value="1"/>
</dbReference>
<sequence>MTALRCGLIGAGLSRSRFGAALALLGQENGLTVDYTLIDTEGLPDFDLPATLARCRDTGWTGVSVTHPYKTDAARWAGAAMLPDVAHLGACNLLTFGPTLSGHNTDFTGFLGAWRNTFGTRRPGRVAMAGAGGVAGALGGALIALGAEDVALWDPIPGRASTLADLLGSPARAVAMDAAQQASRAAHGLVNATALGMGTDTRSAFSPDWTDKQEWAFDAVYTPAETPFLQNAATSGLICLTGFDLFRFMAIGSFAALSGHAADPALAALLDPLRPKEIA</sequence>
<dbReference type="Gene3D" id="3.40.50.10860">
    <property type="entry name" value="Leucine Dehydrogenase, chain A, domain 1"/>
    <property type="match status" value="1"/>
</dbReference>
<evidence type="ECO:0000313" key="5">
    <source>
        <dbReference type="EMBL" id="NDW43562.1"/>
    </source>
</evidence>
<dbReference type="EMBL" id="JAAGOX010000002">
    <property type="protein sequence ID" value="NDW43562.1"/>
    <property type="molecule type" value="Genomic_DNA"/>
</dbReference>
<dbReference type="Gene3D" id="3.40.50.720">
    <property type="entry name" value="NAD(P)-binding Rossmann-like Domain"/>
    <property type="match status" value="1"/>
</dbReference>
<dbReference type="GO" id="GO:0004764">
    <property type="term" value="F:shikimate 3-dehydrogenase (NADP+) activity"/>
    <property type="evidence" value="ECO:0007669"/>
    <property type="project" value="InterPro"/>
</dbReference>
<gene>
    <name evidence="5" type="ORF">G0P99_01160</name>
</gene>
<comment type="caution">
    <text evidence="5">The sequence shown here is derived from an EMBL/GenBank/DDBJ whole genome shotgun (WGS) entry which is preliminary data.</text>
</comment>
<evidence type="ECO:0000259" key="4">
    <source>
        <dbReference type="Pfam" id="PF08501"/>
    </source>
</evidence>
<keyword evidence="2" id="KW-0560">Oxidoreductase</keyword>
<dbReference type="GO" id="GO:0005829">
    <property type="term" value="C:cytosol"/>
    <property type="evidence" value="ECO:0007669"/>
    <property type="project" value="TreeGrafter"/>
</dbReference>
<dbReference type="SUPFAM" id="SSF51735">
    <property type="entry name" value="NAD(P)-binding Rossmann-fold domains"/>
    <property type="match status" value="1"/>
</dbReference>
<dbReference type="GO" id="GO:0019632">
    <property type="term" value="P:shikimate metabolic process"/>
    <property type="evidence" value="ECO:0007669"/>
    <property type="project" value="TreeGrafter"/>
</dbReference>
<dbReference type="AlphaFoldDB" id="A0A6B2NHC4"/>
<accession>A0A6B2NHC4</accession>
<comment type="pathway">
    <text evidence="1">Metabolic intermediate biosynthesis; chorismate biosynthesis; chorismate from D-erythrose 4-phosphate and phosphoenolpyruvate: step 4/7.</text>
</comment>
<feature type="domain" description="Shikimate dehydrogenase substrate binding N-terminal" evidence="4">
    <location>
        <begin position="8"/>
        <end position="93"/>
    </location>
</feature>
<name>A0A6B2NHC4_9RHOB</name>
<dbReference type="GO" id="GO:0009073">
    <property type="term" value="P:aromatic amino acid family biosynthetic process"/>
    <property type="evidence" value="ECO:0007669"/>
    <property type="project" value="UniProtKB-KW"/>
</dbReference>
<dbReference type="InterPro" id="IPR036291">
    <property type="entry name" value="NAD(P)-bd_dom_sf"/>
</dbReference>
<evidence type="ECO:0000256" key="1">
    <source>
        <dbReference type="ARBA" id="ARBA00004871"/>
    </source>
</evidence>
<dbReference type="InterPro" id="IPR046346">
    <property type="entry name" value="Aminoacid_DH-like_N_sf"/>
</dbReference>
<dbReference type="GO" id="GO:0050661">
    <property type="term" value="F:NADP binding"/>
    <property type="evidence" value="ECO:0007669"/>
    <property type="project" value="TreeGrafter"/>
</dbReference>
<dbReference type="PANTHER" id="PTHR21089:SF1">
    <property type="entry name" value="BIFUNCTIONAL 3-DEHYDROQUINATE DEHYDRATASE_SHIKIMATE DEHYDROGENASE, CHLOROPLASTIC"/>
    <property type="match status" value="1"/>
</dbReference>
<dbReference type="InterPro" id="IPR013708">
    <property type="entry name" value="Shikimate_DH-bd_N"/>
</dbReference>